<dbReference type="Proteomes" id="UP000324927">
    <property type="component" value="Unassembled WGS sequence"/>
</dbReference>
<dbReference type="Gene3D" id="3.30.565.10">
    <property type="entry name" value="Histidine kinase-like ATPase, C-terminal domain"/>
    <property type="match status" value="1"/>
</dbReference>
<dbReference type="PANTHER" id="PTHR35526">
    <property type="entry name" value="ANTI-SIGMA-F FACTOR RSBW-RELATED"/>
    <property type="match status" value="1"/>
</dbReference>
<name>A0A5A9GYV7_AZOLI</name>
<comment type="caution">
    <text evidence="3">The sequence shown here is derived from an EMBL/GenBank/DDBJ whole genome shotgun (WGS) entry which is preliminary data.</text>
</comment>
<dbReference type="InterPro" id="IPR036890">
    <property type="entry name" value="HATPase_C_sf"/>
</dbReference>
<organism evidence="3 4">
    <name type="scientific">Azospirillum lipoferum</name>
    <dbReference type="NCBI Taxonomy" id="193"/>
    <lineage>
        <taxon>Bacteria</taxon>
        <taxon>Pseudomonadati</taxon>
        <taxon>Pseudomonadota</taxon>
        <taxon>Alphaproteobacteria</taxon>
        <taxon>Rhodospirillales</taxon>
        <taxon>Azospirillaceae</taxon>
        <taxon>Azospirillum</taxon>
    </lineage>
</organism>
<feature type="domain" description="Histidine kinase/HSP90-like ATPase" evidence="2">
    <location>
        <begin position="6"/>
        <end position="131"/>
    </location>
</feature>
<reference evidence="3 4" key="1">
    <citation type="submission" date="2019-08" db="EMBL/GenBank/DDBJ databases">
        <authorList>
            <person name="Grouzdev D."/>
            <person name="Tikhonova E."/>
            <person name="Kravchenko I."/>
        </authorList>
    </citation>
    <scope>NUCLEOTIDE SEQUENCE [LARGE SCALE GENOMIC DNA]</scope>
    <source>
        <strain evidence="3 4">59b</strain>
    </source>
</reference>
<evidence type="ECO:0000313" key="4">
    <source>
        <dbReference type="Proteomes" id="UP000324927"/>
    </source>
</evidence>
<protein>
    <submittedName>
        <fullName evidence="3">ATP-binding protein</fullName>
    </submittedName>
</protein>
<keyword evidence="1" id="KW-0418">Kinase</keyword>
<dbReference type="Pfam" id="PF13581">
    <property type="entry name" value="HATPase_c_2"/>
    <property type="match status" value="1"/>
</dbReference>
<evidence type="ECO:0000313" key="3">
    <source>
        <dbReference type="EMBL" id="KAA0598905.1"/>
    </source>
</evidence>
<dbReference type="OrthoDB" id="9792240at2"/>
<dbReference type="InterPro" id="IPR050267">
    <property type="entry name" value="Anti-sigma-factor_SerPK"/>
</dbReference>
<accession>A0A5A9GYV7</accession>
<evidence type="ECO:0000256" key="1">
    <source>
        <dbReference type="ARBA" id="ARBA00022527"/>
    </source>
</evidence>
<keyword evidence="4" id="KW-1185">Reference proteome</keyword>
<dbReference type="AlphaFoldDB" id="A0A5A9GYV7"/>
<keyword evidence="3" id="KW-0547">Nucleotide-binding</keyword>
<dbReference type="PANTHER" id="PTHR35526:SF6">
    <property type="entry name" value="SLR1861 PROTEIN"/>
    <property type="match status" value="1"/>
</dbReference>
<keyword evidence="1" id="KW-0723">Serine/threonine-protein kinase</keyword>
<dbReference type="CDD" id="cd16936">
    <property type="entry name" value="HATPase_RsbW-like"/>
    <property type="match status" value="1"/>
</dbReference>
<dbReference type="SUPFAM" id="SSF55874">
    <property type="entry name" value="ATPase domain of HSP90 chaperone/DNA topoisomerase II/histidine kinase"/>
    <property type="match status" value="1"/>
</dbReference>
<dbReference type="InterPro" id="IPR003594">
    <property type="entry name" value="HATPase_dom"/>
</dbReference>
<dbReference type="GO" id="GO:0004674">
    <property type="term" value="F:protein serine/threonine kinase activity"/>
    <property type="evidence" value="ECO:0007669"/>
    <property type="project" value="UniProtKB-KW"/>
</dbReference>
<keyword evidence="3" id="KW-0067">ATP-binding</keyword>
<keyword evidence="1" id="KW-0808">Transferase</keyword>
<evidence type="ECO:0000259" key="2">
    <source>
        <dbReference type="Pfam" id="PF13581"/>
    </source>
</evidence>
<dbReference type="GO" id="GO:0005524">
    <property type="term" value="F:ATP binding"/>
    <property type="evidence" value="ECO:0007669"/>
    <property type="project" value="UniProtKB-KW"/>
</dbReference>
<gene>
    <name evidence="3" type="ORF">FZ942_05660</name>
</gene>
<proteinExistence type="predicted"/>
<dbReference type="EMBL" id="VTTN01000001">
    <property type="protein sequence ID" value="KAA0598905.1"/>
    <property type="molecule type" value="Genomic_DNA"/>
</dbReference>
<sequence>MVLRGELSELGRLAAAVEDFVSRNGLPADLAFRFNLCLDELVTNIVSHGYGDGDDDAGEHEIRVRLEIEGQELRAEIEDDAGVFDPFTDAPPPDLHGDLESRRVGGLGVFLVGRMMDRASHRHEGRRNLTLLAKRIG</sequence>